<dbReference type="InterPro" id="IPR012281">
    <property type="entry name" value="Phospholipid_synth_PlsX-like"/>
</dbReference>
<dbReference type="NCBIfam" id="TIGR00182">
    <property type="entry name" value="plsX"/>
    <property type="match status" value="1"/>
</dbReference>
<dbReference type="Gene3D" id="3.40.718.10">
    <property type="entry name" value="Isopropylmalate Dehydrogenase"/>
    <property type="match status" value="1"/>
</dbReference>
<dbReference type="HAMAP" id="MF_00019">
    <property type="entry name" value="PlsX"/>
    <property type="match status" value="1"/>
</dbReference>
<dbReference type="GO" id="GO:0005737">
    <property type="term" value="C:cytoplasm"/>
    <property type="evidence" value="ECO:0007669"/>
    <property type="project" value="UniProtKB-SubCell"/>
</dbReference>
<dbReference type="Proteomes" id="UP000275281">
    <property type="component" value="Unassembled WGS sequence"/>
</dbReference>
<comment type="similarity">
    <text evidence="10">Belongs to the PlsX family.</text>
</comment>
<dbReference type="EC" id="2.3.1.274" evidence="8 10"/>
<dbReference type="PIRSF" id="PIRSF002465">
    <property type="entry name" value="Phsphlp_syn_PlsX"/>
    <property type="match status" value="1"/>
</dbReference>
<proteinExistence type="inferred from homology"/>
<dbReference type="RefSeq" id="WP_124027202.1">
    <property type="nucleotide sequence ID" value="NZ_JBHRSN010000015.1"/>
</dbReference>
<dbReference type="GO" id="GO:0006633">
    <property type="term" value="P:fatty acid biosynthetic process"/>
    <property type="evidence" value="ECO:0007669"/>
    <property type="project" value="UniProtKB-UniRule"/>
</dbReference>
<evidence type="ECO:0000313" key="12">
    <source>
        <dbReference type="Proteomes" id="UP000275281"/>
    </source>
</evidence>
<keyword evidence="6 10" id="KW-0594">Phospholipid biosynthesis</keyword>
<dbReference type="EMBL" id="RPOK01000002">
    <property type="protein sequence ID" value="RPJ67300.1"/>
    <property type="molecule type" value="Genomic_DNA"/>
</dbReference>
<keyword evidence="4 10" id="KW-0808">Transferase</keyword>
<evidence type="ECO:0000256" key="9">
    <source>
        <dbReference type="ARBA" id="ARBA00046608"/>
    </source>
</evidence>
<dbReference type="UniPathway" id="UPA00085"/>
<keyword evidence="12" id="KW-1185">Reference proteome</keyword>
<dbReference type="InterPro" id="IPR003664">
    <property type="entry name" value="FA_synthesis"/>
</dbReference>
<evidence type="ECO:0000256" key="8">
    <source>
        <dbReference type="ARBA" id="ARBA00024069"/>
    </source>
</evidence>
<keyword evidence="5 10" id="KW-0443">Lipid metabolism</keyword>
<accession>A0A3N5Y1Z1</accession>
<protein>
    <recommendedName>
        <fullName evidence="8 10">Phosphate acyltransferase</fullName>
        <ecNumber evidence="8 10">2.3.1.274</ecNumber>
    </recommendedName>
    <alternativeName>
        <fullName evidence="10">Acyl-ACP phosphotransacylase</fullName>
    </alternativeName>
    <alternativeName>
        <fullName evidence="10">Acyl-[acyl-carrier-protein]--phosphate acyltransferase</fullName>
    </alternativeName>
    <alternativeName>
        <fullName evidence="10">Phosphate-acyl-ACP acyltransferase</fullName>
    </alternativeName>
</protein>
<gene>
    <name evidence="10 11" type="primary">plsX</name>
    <name evidence="11" type="ORF">DRW07_07140</name>
</gene>
<reference evidence="11 12" key="1">
    <citation type="submission" date="2018-11" db="EMBL/GenBank/DDBJ databases">
        <authorList>
            <person name="Ye M.-Q."/>
            <person name="Du Z.-J."/>
        </authorList>
    </citation>
    <scope>NUCLEOTIDE SEQUENCE [LARGE SCALE GENOMIC DNA]</scope>
    <source>
        <strain evidence="11 12">U0105</strain>
    </source>
</reference>
<evidence type="ECO:0000256" key="2">
    <source>
        <dbReference type="ARBA" id="ARBA00022490"/>
    </source>
</evidence>
<evidence type="ECO:0000256" key="6">
    <source>
        <dbReference type="ARBA" id="ARBA00023209"/>
    </source>
</evidence>
<dbReference type="SUPFAM" id="SSF53659">
    <property type="entry name" value="Isocitrate/Isopropylmalate dehydrogenase-like"/>
    <property type="match status" value="1"/>
</dbReference>
<keyword evidence="2 10" id="KW-0963">Cytoplasm</keyword>
<organism evidence="11 12">
    <name type="scientific">Alteromonas sediminis</name>
    <dbReference type="NCBI Taxonomy" id="2259342"/>
    <lineage>
        <taxon>Bacteria</taxon>
        <taxon>Pseudomonadati</taxon>
        <taxon>Pseudomonadota</taxon>
        <taxon>Gammaproteobacteria</taxon>
        <taxon>Alteromonadales</taxon>
        <taxon>Alteromonadaceae</taxon>
        <taxon>Alteromonas/Salinimonas group</taxon>
        <taxon>Alteromonas</taxon>
    </lineage>
</organism>
<comment type="caution">
    <text evidence="11">The sequence shown here is derived from an EMBL/GenBank/DDBJ whole genome shotgun (WGS) entry which is preliminary data.</text>
</comment>
<dbReference type="Pfam" id="PF02504">
    <property type="entry name" value="FA_synthesis"/>
    <property type="match status" value="1"/>
</dbReference>
<evidence type="ECO:0000256" key="5">
    <source>
        <dbReference type="ARBA" id="ARBA00023098"/>
    </source>
</evidence>
<comment type="function">
    <text evidence="10">Catalyzes the reversible formation of acyl-phosphate (acyl-PO(4)) from acyl-[acyl-carrier-protein] (acyl-ACP). This enzyme utilizes acyl-ACP as fatty acyl donor, but not acyl-CoA.</text>
</comment>
<keyword evidence="3 10" id="KW-0444">Lipid biosynthesis</keyword>
<evidence type="ECO:0000313" key="11">
    <source>
        <dbReference type="EMBL" id="RPJ67300.1"/>
    </source>
</evidence>
<evidence type="ECO:0000256" key="3">
    <source>
        <dbReference type="ARBA" id="ARBA00022516"/>
    </source>
</evidence>
<evidence type="ECO:0000256" key="4">
    <source>
        <dbReference type="ARBA" id="ARBA00022679"/>
    </source>
</evidence>
<dbReference type="OrthoDB" id="9806408at2"/>
<dbReference type="AlphaFoldDB" id="A0A3N5Y1Z1"/>
<comment type="subunit">
    <text evidence="9 10">Homodimer. Probably interacts with PlsY.</text>
</comment>
<comment type="subcellular location">
    <subcellularLocation>
        <location evidence="10">Cytoplasm</location>
    </subcellularLocation>
    <text evidence="10">Associated with the membrane possibly through PlsY.</text>
</comment>
<keyword evidence="11" id="KW-0012">Acyltransferase</keyword>
<comment type="catalytic activity">
    <reaction evidence="1 10">
        <text>a fatty acyl-[ACP] + phosphate = an acyl phosphate + holo-[ACP]</text>
        <dbReference type="Rhea" id="RHEA:42292"/>
        <dbReference type="Rhea" id="RHEA-COMP:9685"/>
        <dbReference type="Rhea" id="RHEA-COMP:14125"/>
        <dbReference type="ChEBI" id="CHEBI:43474"/>
        <dbReference type="ChEBI" id="CHEBI:59918"/>
        <dbReference type="ChEBI" id="CHEBI:64479"/>
        <dbReference type="ChEBI" id="CHEBI:138651"/>
        <dbReference type="EC" id="2.3.1.274"/>
    </reaction>
</comment>
<evidence type="ECO:0000256" key="7">
    <source>
        <dbReference type="ARBA" id="ARBA00023264"/>
    </source>
</evidence>
<dbReference type="GO" id="GO:0043811">
    <property type="term" value="F:phosphate:acyl-[acyl carrier protein] acyltransferase activity"/>
    <property type="evidence" value="ECO:0007669"/>
    <property type="project" value="UniProtKB-UniRule"/>
</dbReference>
<dbReference type="PANTHER" id="PTHR30100:SF1">
    <property type="entry name" value="PHOSPHATE ACYLTRANSFERASE"/>
    <property type="match status" value="1"/>
</dbReference>
<dbReference type="PANTHER" id="PTHR30100">
    <property type="entry name" value="FATTY ACID/PHOSPHOLIPID SYNTHESIS PROTEIN PLSX"/>
    <property type="match status" value="1"/>
</dbReference>
<evidence type="ECO:0000256" key="1">
    <source>
        <dbReference type="ARBA" id="ARBA00001232"/>
    </source>
</evidence>
<sequence>MSELTIALDMMGGDIGPPVTFPAALKAAQAYPDVTFLLFGHQDAIQHEFKKRNISESDGIMSRMPIVHCEEVVGMGDSPASVLRNKKQSSMRKMIESVEQNNAQACVSSGNTGALMALAYYRLKTLSGIDRPALVSRMPTAGQHRVFLLDLGANVTCTAETLFQYGVMGSVLAQQVAQIEKPRVALLNVGEEDIKGNAQVKMADQIFKNANSVNYIGYVEGTEIFSDAADVIVTDGFTGNIALKSSEGLAKLVINEVKRQSQKSFLTRMMARAAMPLLKKIYNRVNPDQYNGASLIGLRGTVIKSHGNASSDAFYYAIGLAIQEARMQVPEKIKASIETVLLEQI</sequence>
<keyword evidence="7 10" id="KW-1208">Phospholipid metabolism</keyword>
<dbReference type="GO" id="GO:0008654">
    <property type="term" value="P:phospholipid biosynthetic process"/>
    <property type="evidence" value="ECO:0007669"/>
    <property type="project" value="UniProtKB-KW"/>
</dbReference>
<name>A0A3N5Y1Z1_9ALTE</name>
<comment type="pathway">
    <text evidence="10">Lipid metabolism; phospholipid metabolism.</text>
</comment>
<evidence type="ECO:0000256" key="10">
    <source>
        <dbReference type="HAMAP-Rule" id="MF_00019"/>
    </source>
</evidence>